<accession>A0A1M7A7J6</accession>
<protein>
    <submittedName>
        <fullName evidence="2">Uncharacterized protein</fullName>
    </submittedName>
</protein>
<evidence type="ECO:0000313" key="2">
    <source>
        <dbReference type="EMBL" id="SHL38651.1"/>
    </source>
</evidence>
<keyword evidence="1" id="KW-0812">Transmembrane</keyword>
<dbReference type="Proteomes" id="UP000184386">
    <property type="component" value="Unassembled WGS sequence"/>
</dbReference>
<dbReference type="EMBL" id="FRAC01000031">
    <property type="protein sequence ID" value="SHL38651.1"/>
    <property type="molecule type" value="Genomic_DNA"/>
</dbReference>
<dbReference type="RefSeq" id="WP_073279613.1">
    <property type="nucleotide sequence ID" value="NZ_FRAC01000031.1"/>
</dbReference>
<keyword evidence="1" id="KW-0472">Membrane</keyword>
<feature type="transmembrane region" description="Helical" evidence="1">
    <location>
        <begin position="53"/>
        <end position="73"/>
    </location>
</feature>
<keyword evidence="1" id="KW-1133">Transmembrane helix</keyword>
<gene>
    <name evidence="2" type="ORF">SAMN02745136_04779</name>
</gene>
<reference evidence="2 3" key="1">
    <citation type="submission" date="2016-11" db="EMBL/GenBank/DDBJ databases">
        <authorList>
            <person name="Jaros S."/>
            <person name="Januszkiewicz K."/>
            <person name="Wedrychowicz H."/>
        </authorList>
    </citation>
    <scope>NUCLEOTIDE SEQUENCE [LARGE SCALE GENOMIC DNA]</scope>
    <source>
        <strain evidence="2 3">DSM 15929</strain>
    </source>
</reference>
<evidence type="ECO:0000313" key="3">
    <source>
        <dbReference type="Proteomes" id="UP000184386"/>
    </source>
</evidence>
<feature type="transmembrane region" description="Helical" evidence="1">
    <location>
        <begin position="21"/>
        <end position="41"/>
    </location>
</feature>
<keyword evidence="3" id="KW-1185">Reference proteome</keyword>
<proteinExistence type="predicted"/>
<dbReference type="AlphaFoldDB" id="A0A1M7A7J6"/>
<sequence>MKEVKDESKISKELIKAVKPRLFLPVWTTVICSGPPLNLLLNRFLFKDAQNPTVAIIMTIIAIIGLFLSWYWYIKEKRYFRKLEEEIPKVVHYLHSMDKSFLDEELIKLTDIVHTMPRKEILRELEDILDGK</sequence>
<name>A0A1M7A7J6_9FIRM</name>
<organism evidence="2 3">
    <name type="scientific">Anaerocolumna jejuensis DSM 15929</name>
    <dbReference type="NCBI Taxonomy" id="1121322"/>
    <lineage>
        <taxon>Bacteria</taxon>
        <taxon>Bacillati</taxon>
        <taxon>Bacillota</taxon>
        <taxon>Clostridia</taxon>
        <taxon>Lachnospirales</taxon>
        <taxon>Lachnospiraceae</taxon>
        <taxon>Anaerocolumna</taxon>
    </lineage>
</organism>
<evidence type="ECO:0000256" key="1">
    <source>
        <dbReference type="SAM" id="Phobius"/>
    </source>
</evidence>